<feature type="transmembrane region" description="Helical" evidence="1">
    <location>
        <begin position="128"/>
        <end position="146"/>
    </location>
</feature>
<reference evidence="2" key="1">
    <citation type="submission" date="2022-04" db="EMBL/GenBank/DDBJ databases">
        <title>Lysobacter sp. CAU 1642 isolated from sea sand.</title>
        <authorList>
            <person name="Kim W."/>
        </authorList>
    </citation>
    <scope>NUCLEOTIDE SEQUENCE</scope>
    <source>
        <strain evidence="2">CAU 1642</strain>
    </source>
</reference>
<keyword evidence="3" id="KW-1185">Reference proteome</keyword>
<feature type="transmembrane region" description="Helical" evidence="1">
    <location>
        <begin position="44"/>
        <end position="63"/>
    </location>
</feature>
<sequence>MELAPGEPVIARMSDTPFHPLWHELRLIWHNRLKALRAERMQSVLHGAATVAGVGLLLAVLAAQQDMLHSLLVVLLAWPKSSLGALWLACLGDQVRHLSTRRQRWRCHWLAAAPVAEAQRRGYQRVQLVLRAAVHALLLALSLTWLAAPLPALFAALVTAALAALVAAALEPRLQRGPLLAGLRTRRHRGSVLAPRGTGSAWAWQRQAAAGAITPAAVAPLFLVWLLLPRGTAQMIAVAALMLLAAVTHSAWRRMLAQFGLAERWLAAEGVAPRRWLPPLMAPPLALLVAVSTTVGCAFAWAGAPLAAWALLAGGAMIAVLQLLVQAAERRRPRRAALALLLHIAVLATCLQAVPPLLPVLWAIQCGVLLSRSLR</sequence>
<dbReference type="RefSeq" id="WP_248210784.1">
    <property type="nucleotide sequence ID" value="NZ_JALNMH010000013.1"/>
</dbReference>
<dbReference type="EMBL" id="JALNMH010000013">
    <property type="protein sequence ID" value="MCK7595042.1"/>
    <property type="molecule type" value="Genomic_DNA"/>
</dbReference>
<feature type="transmembrane region" description="Helical" evidence="1">
    <location>
        <begin position="337"/>
        <end position="364"/>
    </location>
</feature>
<gene>
    <name evidence="2" type="ORF">M0G41_15335</name>
</gene>
<feature type="transmembrane region" description="Helical" evidence="1">
    <location>
        <begin position="208"/>
        <end position="228"/>
    </location>
</feature>
<evidence type="ECO:0000313" key="3">
    <source>
        <dbReference type="Proteomes" id="UP001431449"/>
    </source>
</evidence>
<keyword evidence="1" id="KW-0472">Membrane</keyword>
<organism evidence="2 3">
    <name type="scientific">Pseudomarimonas salicorniae</name>
    <dbReference type="NCBI Taxonomy" id="2933270"/>
    <lineage>
        <taxon>Bacteria</taxon>
        <taxon>Pseudomonadati</taxon>
        <taxon>Pseudomonadota</taxon>
        <taxon>Gammaproteobacteria</taxon>
        <taxon>Lysobacterales</taxon>
        <taxon>Lysobacteraceae</taxon>
        <taxon>Pseudomarimonas</taxon>
    </lineage>
</organism>
<keyword evidence="1" id="KW-1133">Transmembrane helix</keyword>
<proteinExistence type="predicted"/>
<accession>A0ABT0GKH0</accession>
<evidence type="ECO:0008006" key="4">
    <source>
        <dbReference type="Google" id="ProtNLM"/>
    </source>
</evidence>
<protein>
    <recommendedName>
        <fullName evidence="4">ABC-2 type transport system permease protein</fullName>
    </recommendedName>
</protein>
<dbReference type="Proteomes" id="UP001431449">
    <property type="component" value="Unassembled WGS sequence"/>
</dbReference>
<evidence type="ECO:0000256" key="1">
    <source>
        <dbReference type="SAM" id="Phobius"/>
    </source>
</evidence>
<evidence type="ECO:0000313" key="2">
    <source>
        <dbReference type="EMBL" id="MCK7595042.1"/>
    </source>
</evidence>
<feature type="transmembrane region" description="Helical" evidence="1">
    <location>
        <begin position="280"/>
        <end position="301"/>
    </location>
</feature>
<comment type="caution">
    <text evidence="2">The sequence shown here is derived from an EMBL/GenBank/DDBJ whole genome shotgun (WGS) entry which is preliminary data.</text>
</comment>
<name>A0ABT0GKH0_9GAMM</name>
<feature type="transmembrane region" description="Helical" evidence="1">
    <location>
        <begin position="152"/>
        <end position="170"/>
    </location>
</feature>
<keyword evidence="1" id="KW-0812">Transmembrane</keyword>
<feature type="transmembrane region" description="Helical" evidence="1">
    <location>
        <begin position="234"/>
        <end position="252"/>
    </location>
</feature>
<feature type="transmembrane region" description="Helical" evidence="1">
    <location>
        <begin position="307"/>
        <end position="325"/>
    </location>
</feature>
<feature type="transmembrane region" description="Helical" evidence="1">
    <location>
        <begin position="69"/>
        <end position="92"/>
    </location>
</feature>